<feature type="signal peptide" evidence="4">
    <location>
        <begin position="1"/>
        <end position="21"/>
    </location>
</feature>
<dbReference type="PANTHER" id="PTHR43649">
    <property type="entry name" value="ARABINOSE-BINDING PROTEIN-RELATED"/>
    <property type="match status" value="1"/>
</dbReference>
<evidence type="ECO:0000256" key="4">
    <source>
        <dbReference type="SAM" id="SignalP"/>
    </source>
</evidence>
<dbReference type="InterPro" id="IPR050490">
    <property type="entry name" value="Bact_solute-bd_prot1"/>
</dbReference>
<name>A0AAU7XEJ2_9HYPH</name>
<feature type="chain" id="PRO_5043952762" evidence="4">
    <location>
        <begin position="22"/>
        <end position="423"/>
    </location>
</feature>
<dbReference type="KEGG" id="mflg:ABS361_08380"/>
<dbReference type="RefSeq" id="WP_407051320.1">
    <property type="nucleotide sequence ID" value="NZ_CP158568.1"/>
</dbReference>
<evidence type="ECO:0000313" key="5">
    <source>
        <dbReference type="EMBL" id="XBY46223.1"/>
    </source>
</evidence>
<proteinExistence type="inferred from homology"/>
<dbReference type="Pfam" id="PF13416">
    <property type="entry name" value="SBP_bac_8"/>
    <property type="match status" value="1"/>
</dbReference>
<evidence type="ECO:0000256" key="1">
    <source>
        <dbReference type="ARBA" id="ARBA00004418"/>
    </source>
</evidence>
<comment type="subcellular location">
    <subcellularLocation>
        <location evidence="1">Periplasm</location>
    </subcellularLocation>
</comment>
<organism evidence="5">
    <name type="scientific">Methyloraptor flagellatus</name>
    <dbReference type="NCBI Taxonomy" id="3162530"/>
    <lineage>
        <taxon>Bacteria</taxon>
        <taxon>Pseudomonadati</taxon>
        <taxon>Pseudomonadota</taxon>
        <taxon>Alphaproteobacteria</taxon>
        <taxon>Hyphomicrobiales</taxon>
        <taxon>Ancalomicrobiaceae</taxon>
        <taxon>Methyloraptor</taxon>
    </lineage>
</organism>
<reference evidence="5" key="1">
    <citation type="submission" date="2024-06" db="EMBL/GenBank/DDBJ databases">
        <title>Methylostella associata gen. nov., sp. nov., a novel Ancalomicrobiaceae-affiliated facultatively methylotrophic bacteria that feed on methanotrophs of the genus Methylococcus.</title>
        <authorList>
            <person name="Saltykova V."/>
            <person name="Danilova O.V."/>
            <person name="Oshkin I.Y."/>
            <person name="Belova S.E."/>
            <person name="Pimenov N.V."/>
            <person name="Dedysh S.N."/>
        </authorList>
    </citation>
    <scope>NUCLEOTIDE SEQUENCE</scope>
    <source>
        <strain evidence="5">S20</strain>
    </source>
</reference>
<gene>
    <name evidence="5" type="ORF">ABS361_08380</name>
</gene>
<dbReference type="InterPro" id="IPR006059">
    <property type="entry name" value="SBP"/>
</dbReference>
<dbReference type="CDD" id="cd14748">
    <property type="entry name" value="PBP2_UgpB"/>
    <property type="match status" value="1"/>
</dbReference>
<sequence>MRRWLAGLAAGLAFLATPVRAEQTEIVVHYPMPGFFKSVMETISTEYMKQNPDVKITFASPSPTYEEGLQLILRQANSADMPDMSFIGLNRLRVLAERGVGVDLKPFIAKDAGFKDEGFSETLLNLARFNGKQMGLAFAASNPIFYYNADLVRKAGGDPEHMPTKWDDVLKLAAKIDALGDGTVGMGYRWMGDDWMFSALLFGNGGTMLTADEKKVAFDGPEGLAALTLLDRMVKEGKMPALTSDAMVQSFTAGKMGLFFWTTGGLKSIINGVGGKFDLRTTKMPVINAEKGRLPTGGNAAVMFTKDPKKQEAVYKFIKFVAGPFGQSVVVPGTGYVPTNELAAKDDRFLKTFYEKNPLYQAGLSQLDLMIPWYSFPGNNGVKVTQSMVDNIAQLVEQKVTPEQALKAMSQDVTKLLPKGNLP</sequence>
<keyword evidence="4" id="KW-0732">Signal</keyword>
<evidence type="ECO:0000256" key="2">
    <source>
        <dbReference type="ARBA" id="ARBA00008520"/>
    </source>
</evidence>
<comment type="similarity">
    <text evidence="2">Belongs to the bacterial solute-binding protein 1 family.</text>
</comment>
<dbReference type="Gene3D" id="3.40.190.10">
    <property type="entry name" value="Periplasmic binding protein-like II"/>
    <property type="match status" value="2"/>
</dbReference>
<evidence type="ECO:0000256" key="3">
    <source>
        <dbReference type="ARBA" id="ARBA00022764"/>
    </source>
</evidence>
<dbReference type="SUPFAM" id="SSF53850">
    <property type="entry name" value="Periplasmic binding protein-like II"/>
    <property type="match status" value="1"/>
</dbReference>
<dbReference type="PANTHER" id="PTHR43649:SF12">
    <property type="entry name" value="DIACETYLCHITOBIOSE BINDING PROTEIN DASA"/>
    <property type="match status" value="1"/>
</dbReference>
<accession>A0AAU7XEJ2</accession>
<dbReference type="EMBL" id="CP158568">
    <property type="protein sequence ID" value="XBY46223.1"/>
    <property type="molecule type" value="Genomic_DNA"/>
</dbReference>
<dbReference type="AlphaFoldDB" id="A0AAU7XEJ2"/>
<dbReference type="GO" id="GO:0042597">
    <property type="term" value="C:periplasmic space"/>
    <property type="evidence" value="ECO:0007669"/>
    <property type="project" value="UniProtKB-SubCell"/>
</dbReference>
<protein>
    <submittedName>
        <fullName evidence="5">ABC transporter substrate-binding protein</fullName>
    </submittedName>
</protein>
<keyword evidence="3" id="KW-0574">Periplasm</keyword>